<evidence type="ECO:0000313" key="2">
    <source>
        <dbReference type="Proteomes" id="UP001597118"/>
    </source>
</evidence>
<gene>
    <name evidence="1" type="ORF">ACFSAH_12225</name>
</gene>
<dbReference type="EMBL" id="JBHUDG010000018">
    <property type="protein sequence ID" value="MFD1630650.1"/>
    <property type="molecule type" value="Genomic_DNA"/>
</dbReference>
<reference evidence="2" key="1">
    <citation type="journal article" date="2019" name="Int. J. Syst. Evol. Microbiol.">
        <title>The Global Catalogue of Microorganisms (GCM) 10K type strain sequencing project: providing services to taxonomists for standard genome sequencing and annotation.</title>
        <authorList>
            <consortium name="The Broad Institute Genomics Platform"/>
            <consortium name="The Broad Institute Genome Sequencing Center for Infectious Disease"/>
            <person name="Wu L."/>
            <person name="Ma J."/>
        </authorList>
    </citation>
    <scope>NUCLEOTIDE SEQUENCE [LARGE SCALE GENOMIC DNA]</scope>
    <source>
        <strain evidence="2">CCUG 53762</strain>
    </source>
</reference>
<dbReference type="RefSeq" id="WP_379663025.1">
    <property type="nucleotide sequence ID" value="NZ_JBHUDG010000018.1"/>
</dbReference>
<sequence>MEIKYKVFDKEITEQQASRLKDYDKLYILPNGLVKRREEISAGKVIIIVYYLDDGETETEAQQALISFNVGYVIITREIYGNYTIESSNGYIAGSAEITSKCRNLLNSNNEIICSQPLDVLTNQPVFEQTGKYIGDYIDERSTHYCWFHYNPDGSLDFCEFNYMEDYDSEWFHQSNIHEIRNYFVLSDAMYNYYLTADFLPPLA</sequence>
<accession>A0ABW4IEJ7</accession>
<protein>
    <submittedName>
        <fullName evidence="1">Uncharacterized protein</fullName>
    </submittedName>
</protein>
<keyword evidence="2" id="KW-1185">Reference proteome</keyword>
<evidence type="ECO:0000313" key="1">
    <source>
        <dbReference type="EMBL" id="MFD1630650.1"/>
    </source>
</evidence>
<organism evidence="1 2">
    <name type="scientific">Pseudopedobacter beijingensis</name>
    <dbReference type="NCBI Taxonomy" id="1207056"/>
    <lineage>
        <taxon>Bacteria</taxon>
        <taxon>Pseudomonadati</taxon>
        <taxon>Bacteroidota</taxon>
        <taxon>Sphingobacteriia</taxon>
        <taxon>Sphingobacteriales</taxon>
        <taxon>Sphingobacteriaceae</taxon>
        <taxon>Pseudopedobacter</taxon>
    </lineage>
</organism>
<name>A0ABW4IEJ7_9SPHI</name>
<proteinExistence type="predicted"/>
<dbReference type="Proteomes" id="UP001597118">
    <property type="component" value="Unassembled WGS sequence"/>
</dbReference>
<comment type="caution">
    <text evidence="1">The sequence shown here is derived from an EMBL/GenBank/DDBJ whole genome shotgun (WGS) entry which is preliminary data.</text>
</comment>